<keyword evidence="4 7" id="KW-0833">Ubl conjugation pathway</keyword>
<dbReference type="GO" id="GO:0004843">
    <property type="term" value="F:cysteine-type deubiquitinase activity"/>
    <property type="evidence" value="ECO:0007669"/>
    <property type="project" value="UniProtKB-UniRule"/>
</dbReference>
<dbReference type="SUPFAM" id="SSF54001">
    <property type="entry name" value="Cysteine proteinases"/>
    <property type="match status" value="1"/>
</dbReference>
<dbReference type="AlphaFoldDB" id="A0A098VP13"/>
<dbReference type="HOGENOM" id="CLU_445554_0_0_1"/>
<organism evidence="10 11">
    <name type="scientific">Mitosporidium daphniae</name>
    <dbReference type="NCBI Taxonomy" id="1485682"/>
    <lineage>
        <taxon>Eukaryota</taxon>
        <taxon>Fungi</taxon>
        <taxon>Fungi incertae sedis</taxon>
        <taxon>Microsporidia</taxon>
        <taxon>Mitosporidium</taxon>
    </lineage>
</organism>
<evidence type="ECO:0000256" key="3">
    <source>
        <dbReference type="ARBA" id="ARBA00022670"/>
    </source>
</evidence>
<keyword evidence="3 7" id="KW-0645">Protease</keyword>
<dbReference type="PROSITE" id="PS50235">
    <property type="entry name" value="USP_3"/>
    <property type="match status" value="1"/>
</dbReference>
<dbReference type="RefSeq" id="XP_013237132.1">
    <property type="nucleotide sequence ID" value="XM_013381678.1"/>
</dbReference>
<evidence type="ECO:0000256" key="8">
    <source>
        <dbReference type="SAM" id="MobiDB-lite"/>
    </source>
</evidence>
<evidence type="ECO:0000256" key="5">
    <source>
        <dbReference type="ARBA" id="ARBA00022801"/>
    </source>
</evidence>
<accession>A0A098VP13</accession>
<dbReference type="PROSITE" id="PS00973">
    <property type="entry name" value="USP_2"/>
    <property type="match status" value="1"/>
</dbReference>
<evidence type="ECO:0000256" key="7">
    <source>
        <dbReference type="RuleBase" id="RU366025"/>
    </source>
</evidence>
<dbReference type="GO" id="GO:0005634">
    <property type="term" value="C:nucleus"/>
    <property type="evidence" value="ECO:0007669"/>
    <property type="project" value="TreeGrafter"/>
</dbReference>
<comment type="caution">
    <text evidence="10">The sequence shown here is derived from an EMBL/GenBank/DDBJ whole genome shotgun (WGS) entry which is preliminary data.</text>
</comment>
<feature type="region of interest" description="Disordered" evidence="8">
    <location>
        <begin position="369"/>
        <end position="407"/>
    </location>
</feature>
<dbReference type="PROSITE" id="PS00972">
    <property type="entry name" value="USP_1"/>
    <property type="match status" value="1"/>
</dbReference>
<name>A0A098VP13_9MICR</name>
<reference evidence="10 11" key="1">
    <citation type="submission" date="2014-04" db="EMBL/GenBank/DDBJ databases">
        <title>A new species of microsporidia sheds light on the evolution of extreme parasitism.</title>
        <authorList>
            <person name="Haag K.L."/>
            <person name="James T.Y."/>
            <person name="Larsson R."/>
            <person name="Schaer T.M."/>
            <person name="Refardt D."/>
            <person name="Pombert J.-F."/>
            <person name="Ebert D."/>
        </authorList>
    </citation>
    <scope>NUCLEOTIDE SEQUENCE [LARGE SCALE GENOMIC DNA]</scope>
    <source>
        <strain evidence="10 11">UGP3</strain>
        <tissue evidence="10">Spores</tissue>
    </source>
</reference>
<dbReference type="Pfam" id="PF00443">
    <property type="entry name" value="UCH"/>
    <property type="match status" value="2"/>
</dbReference>
<feature type="region of interest" description="Disordered" evidence="8">
    <location>
        <begin position="572"/>
        <end position="613"/>
    </location>
</feature>
<dbReference type="CDD" id="cd02257">
    <property type="entry name" value="Peptidase_C19"/>
    <property type="match status" value="1"/>
</dbReference>
<feature type="region of interest" description="Disordered" evidence="8">
    <location>
        <begin position="1"/>
        <end position="28"/>
    </location>
</feature>
<dbReference type="GO" id="GO:0005829">
    <property type="term" value="C:cytosol"/>
    <property type="evidence" value="ECO:0007669"/>
    <property type="project" value="TreeGrafter"/>
</dbReference>
<dbReference type="InterPro" id="IPR050164">
    <property type="entry name" value="Peptidase_C19"/>
</dbReference>
<keyword evidence="6 7" id="KW-0788">Thiol protease</keyword>
<evidence type="ECO:0000313" key="10">
    <source>
        <dbReference type="EMBL" id="KGG50705.1"/>
    </source>
</evidence>
<comment type="similarity">
    <text evidence="2 7">Belongs to the peptidase C19 family.</text>
</comment>
<proteinExistence type="inferred from homology"/>
<dbReference type="EC" id="3.4.19.12" evidence="7"/>
<dbReference type="InterPro" id="IPR038765">
    <property type="entry name" value="Papain-like_cys_pep_sf"/>
</dbReference>
<evidence type="ECO:0000256" key="2">
    <source>
        <dbReference type="ARBA" id="ARBA00009085"/>
    </source>
</evidence>
<feature type="domain" description="USP" evidence="9">
    <location>
        <begin position="43"/>
        <end position="613"/>
    </location>
</feature>
<protein>
    <recommendedName>
        <fullName evidence="7">Ubiquitin carboxyl-terminal hydrolase</fullName>
        <ecNumber evidence="7">3.4.19.12</ecNumber>
    </recommendedName>
</protein>
<evidence type="ECO:0000259" key="9">
    <source>
        <dbReference type="PROSITE" id="PS50235"/>
    </source>
</evidence>
<dbReference type="InterPro" id="IPR028889">
    <property type="entry name" value="USP"/>
</dbReference>
<dbReference type="Gene3D" id="3.90.70.10">
    <property type="entry name" value="Cysteine proteinases"/>
    <property type="match status" value="2"/>
</dbReference>
<evidence type="ECO:0000256" key="6">
    <source>
        <dbReference type="ARBA" id="ARBA00022807"/>
    </source>
</evidence>
<dbReference type="PANTHER" id="PTHR24006">
    <property type="entry name" value="UBIQUITIN CARBOXYL-TERMINAL HYDROLASE"/>
    <property type="match status" value="1"/>
</dbReference>
<dbReference type="OrthoDB" id="27652at2759"/>
<dbReference type="Proteomes" id="UP000029725">
    <property type="component" value="Unassembled WGS sequence"/>
</dbReference>
<feature type="compositionally biased region" description="Polar residues" evidence="8">
    <location>
        <begin position="372"/>
        <end position="385"/>
    </location>
</feature>
<dbReference type="VEuPathDB" id="MicrosporidiaDB:DI09_5p520"/>
<evidence type="ECO:0000256" key="1">
    <source>
        <dbReference type="ARBA" id="ARBA00000707"/>
    </source>
</evidence>
<dbReference type="InterPro" id="IPR018200">
    <property type="entry name" value="USP_CS"/>
</dbReference>
<keyword evidence="11" id="KW-1185">Reference proteome</keyword>
<evidence type="ECO:0000256" key="4">
    <source>
        <dbReference type="ARBA" id="ARBA00022786"/>
    </source>
</evidence>
<dbReference type="GeneID" id="25260451"/>
<dbReference type="InterPro" id="IPR001394">
    <property type="entry name" value="Peptidase_C19_UCH"/>
</dbReference>
<dbReference type="EMBL" id="JMKJ01000555">
    <property type="protein sequence ID" value="KGG50705.1"/>
    <property type="molecule type" value="Genomic_DNA"/>
</dbReference>
<dbReference type="PANTHER" id="PTHR24006:SF888">
    <property type="entry name" value="UBIQUITIN CARBOXYL-TERMINAL HYDROLASE 30"/>
    <property type="match status" value="1"/>
</dbReference>
<keyword evidence="5 7" id="KW-0378">Hydrolase</keyword>
<comment type="catalytic activity">
    <reaction evidence="1 7">
        <text>Thiol-dependent hydrolysis of ester, thioester, amide, peptide and isopeptide bonds formed by the C-terminal Gly of ubiquitin (a 76-residue protein attached to proteins as an intracellular targeting signal).</text>
        <dbReference type="EC" id="3.4.19.12"/>
    </reaction>
</comment>
<dbReference type="GO" id="GO:0006508">
    <property type="term" value="P:proteolysis"/>
    <property type="evidence" value="ECO:0007669"/>
    <property type="project" value="UniProtKB-KW"/>
</dbReference>
<dbReference type="GO" id="GO:0016579">
    <property type="term" value="P:protein deubiquitination"/>
    <property type="evidence" value="ECO:0007669"/>
    <property type="project" value="InterPro"/>
</dbReference>
<sequence length="613" mass="66821">MPKKKQITPNPLVGNGSSPQSKNEDAPPASCLPSISSVEFKPVGLYNLGNTCFFNSTLQALLATESLISKLGIPSVLYTYDPSSLGEKSPKLRDSEPSALISEASNIICEDFQKLEENFLDYDEPVSRLFPHSVNSLNGTTEISSFLSKSIQLLALMSTFRSFAIEIRKDFFLSSLTQSQSFSYSPRTFLTRSSSALTCPTACPKALFYSIAFKWPVYRRLRQQDAHEFLRLFLGFLGDEEEKIILKKKSEQREDRCAQPVESPYVLIEHTPKRGEAEKSAAAISPTIVNRVFAGLTASTIRCHHCNNEPFLDISLDLVPSPKKTPLFPSFSSGVSLVALLEKYFEVDHLNDNYLYDCEHCSRLAKGESIPKASNSSTDSHLTGSSEEKEDGAQSLPRQSEDGEAAAESYLGSLSDSLSSISISSQTDSCDLLKPPKLGSSNGSFNAAPSSSCTKKLPTFRKAEKWYRIEIFPEVLVLHLKRFSSVSRGRFAKSAERVIVPPQLDMSPFFNGEMLPNTKVLYELYALVIHIGSTMESGHYVAHVRMNTASGPFWHTRQMPTFCFIKEYHEDSDGGGSDGGGSDGGGSDGGGSDGGGSDGGSSAGGGARTHLDA</sequence>
<feature type="compositionally biased region" description="Gly residues" evidence="8">
    <location>
        <begin position="574"/>
        <end position="607"/>
    </location>
</feature>
<gene>
    <name evidence="10" type="ORF">DI09_5p520</name>
</gene>
<evidence type="ECO:0000313" key="11">
    <source>
        <dbReference type="Proteomes" id="UP000029725"/>
    </source>
</evidence>